<dbReference type="AlphaFoldDB" id="A0A1G6K4P5"/>
<dbReference type="EMBL" id="FMZH01000001">
    <property type="protein sequence ID" value="SDC25811.1"/>
    <property type="molecule type" value="Genomic_DNA"/>
</dbReference>
<keyword evidence="2" id="KW-1185">Reference proteome</keyword>
<dbReference type="Pfam" id="PF10117">
    <property type="entry name" value="McrBC"/>
    <property type="match status" value="1"/>
</dbReference>
<sequence length="416" mass="48525">MLKRTITVFEHDSLRLGQPEDGRLSVKELECLQLHAGEEGVPYYSLIHKGVKFCGYVGVIALGHLNIEVLPKIDRGSKQQWRKVLVDMLRKVGVLDVISTNDANLKLKKNNILDLYIAEFIKEVQVILHQGLLKKYRKQEGNTTSLKGKLLFQKHLTKNIVHQERFFVKYTLYDRDNLLNQLLYKTLKLIKTFNHTGHVHTNVEAIMLDFPDMNDIYVSEDTFEKIVYSRKNEHYRKALMMSRLLLLNYHPDINAGKSRVMALMFDMNQLWEKFVYLSLKKYLVDATIEPQANKPYWRLFGKRPVNLRPDVVIKSGEKTFVLDTKWKLPYGNKPGYADLQQMYAYTKYFSSDHTILCYPGADEGFVDGHFHHEESGHGYYRCSVLRLKFDISMYPSQQLALWQKDIAKSIGTYCKV</sequence>
<reference evidence="2" key="1">
    <citation type="submission" date="2016-10" db="EMBL/GenBank/DDBJ databases">
        <authorList>
            <person name="Varghese N."/>
            <person name="Submissions S."/>
        </authorList>
    </citation>
    <scope>NUCLEOTIDE SEQUENCE [LARGE SCALE GENOMIC DNA]</scope>
    <source>
        <strain evidence="2">DSM 18609</strain>
    </source>
</reference>
<evidence type="ECO:0000313" key="2">
    <source>
        <dbReference type="Proteomes" id="UP000199455"/>
    </source>
</evidence>
<gene>
    <name evidence="1" type="ORF">SAMN04488024_101652</name>
</gene>
<dbReference type="InterPro" id="IPR019292">
    <property type="entry name" value="McrC"/>
</dbReference>
<organism evidence="1 2">
    <name type="scientific">Pedobacter soli</name>
    <dbReference type="NCBI Taxonomy" id="390242"/>
    <lineage>
        <taxon>Bacteria</taxon>
        <taxon>Pseudomonadati</taxon>
        <taxon>Bacteroidota</taxon>
        <taxon>Sphingobacteriia</taxon>
        <taxon>Sphingobacteriales</taxon>
        <taxon>Sphingobacteriaceae</taxon>
        <taxon>Pedobacter</taxon>
    </lineage>
</organism>
<proteinExistence type="predicted"/>
<dbReference type="RefSeq" id="WP_090764414.1">
    <property type="nucleotide sequence ID" value="NZ_FMZH01000001.1"/>
</dbReference>
<dbReference type="PANTHER" id="PTHR38733">
    <property type="entry name" value="PROTEIN MCRC"/>
    <property type="match status" value="1"/>
</dbReference>
<accession>A0A1G6K4P5</accession>
<name>A0A1G6K4P5_9SPHI</name>
<dbReference type="PANTHER" id="PTHR38733:SF1">
    <property type="entry name" value="TYPE IV METHYL-DIRECTED RESTRICTION ENZYME ECOKMCRBC"/>
    <property type="match status" value="1"/>
</dbReference>
<dbReference type="Proteomes" id="UP000199455">
    <property type="component" value="Unassembled WGS sequence"/>
</dbReference>
<evidence type="ECO:0000313" key="1">
    <source>
        <dbReference type="EMBL" id="SDC25811.1"/>
    </source>
</evidence>
<dbReference type="STRING" id="390242.SAMN04488024_101652"/>
<protein>
    <submittedName>
        <fullName evidence="1">5-methylcytosine-specific restriction enzyme subunit McrC</fullName>
    </submittedName>
</protein>